<keyword evidence="3" id="KW-0238">DNA-binding</keyword>
<dbReference type="Gene3D" id="1.10.150.130">
    <property type="match status" value="1"/>
</dbReference>
<dbReference type="PANTHER" id="PTHR30349">
    <property type="entry name" value="PHAGE INTEGRASE-RELATED"/>
    <property type="match status" value="1"/>
</dbReference>
<proteinExistence type="inferred from homology"/>
<dbReference type="Gene3D" id="1.10.443.10">
    <property type="entry name" value="Intergrase catalytic core"/>
    <property type="match status" value="1"/>
</dbReference>
<reference evidence="6" key="1">
    <citation type="submission" date="2018-01" db="EMBL/GenBank/DDBJ databases">
        <title>Plasmids of psychrophilic Polaromonas spp. isolated from Arctic and Antarctic glaciers.</title>
        <authorList>
            <person name="Dziewit L."/>
            <person name="Ciok A."/>
        </authorList>
    </citation>
    <scope>NUCLEOTIDE SEQUENCE</scope>
    <source>
        <plasmid evidence="6">pH6NP1</plasmid>
    </source>
</reference>
<evidence type="ECO:0000313" key="6">
    <source>
        <dbReference type="EMBL" id="AWD72260.1"/>
    </source>
</evidence>
<sequence length="612" mass="66032">MLPTPSFAAPGTRFVRRLGPHHFAHLRACAEGLDVADCARRYLGIEHGHEAATAHQEAADAVRAVARRRGESAWRLVGLTIRTPEGAPRPSLESFAAQHGLEGFSESEVLKLYAEAFPLERKAARGQRLRERQLMLLRRLERLAAETPQPGDLVAGWFDEALAAKLVTAGLLTLGALNARISVGGRWFSSLPAVGIAKARRIERHLATLLAREVQPARALFTLSATPALFRAPSPSQAARASSGAAGSAPGDVVVAHGTAAALARPLLDVASDRQAVQSWIQARAGSLATVRVYQREAHRLLLWLQYERGEGGQGATLAQMGVADCGAFMAFLQNIPPRWISRARAAPGQPGWAPFRGPLSHQSCRQAITIIASMFAWLQSAQYLSANPWVLVNQATGDDPGKRMLDTKSFSEAAMQEVIRFVDAQAPSPSRARIRFTLLFVEAVGLRSAELLSATLGDLRIEPEGWVMQVRGKGSKNRIAAVPGQALHALQDYLLVRGMGSIQAAPPTAPLLASAVDPMAPVGYQALYEHVRGWLAKAVRASNLPAHERERLAGATTHWLRHTFGTRAIARAVPLDVIQAQMGHASIQTTTAIYGRAPIKRRVDELGKAFG</sequence>
<dbReference type="InterPro" id="IPR011010">
    <property type="entry name" value="DNA_brk_join_enz"/>
</dbReference>
<accession>A0A2S1FID6</accession>
<dbReference type="AlphaFoldDB" id="A0A2S1FID6"/>
<gene>
    <name evidence="6" type="ORF">pH6NP1_p067</name>
</gene>
<evidence type="ECO:0000256" key="3">
    <source>
        <dbReference type="ARBA" id="ARBA00023125"/>
    </source>
</evidence>
<dbReference type="Pfam" id="PF12482">
    <property type="entry name" value="DUF3701"/>
    <property type="match status" value="1"/>
</dbReference>
<comment type="similarity">
    <text evidence="1">Belongs to the 'phage' integrase family.</text>
</comment>
<evidence type="ECO:0000259" key="5">
    <source>
        <dbReference type="PROSITE" id="PS51898"/>
    </source>
</evidence>
<dbReference type="GO" id="GO:0015074">
    <property type="term" value="P:DNA integration"/>
    <property type="evidence" value="ECO:0007669"/>
    <property type="project" value="UniProtKB-KW"/>
</dbReference>
<dbReference type="PROSITE" id="PS51898">
    <property type="entry name" value="TYR_RECOMBINASE"/>
    <property type="match status" value="1"/>
</dbReference>
<dbReference type="GO" id="GO:0006310">
    <property type="term" value="P:DNA recombination"/>
    <property type="evidence" value="ECO:0007669"/>
    <property type="project" value="UniProtKB-KW"/>
</dbReference>
<keyword evidence="6" id="KW-0614">Plasmid</keyword>
<dbReference type="RefSeq" id="WP_181374877.1">
    <property type="nucleotide sequence ID" value="NZ_MG869620.1"/>
</dbReference>
<dbReference type="PANTHER" id="PTHR30349:SF41">
    <property type="entry name" value="INTEGRASE_RECOMBINASE PROTEIN MJ0367-RELATED"/>
    <property type="match status" value="1"/>
</dbReference>
<protein>
    <submittedName>
        <fullName evidence="6">Tyrosine recombinase</fullName>
    </submittedName>
</protein>
<evidence type="ECO:0000256" key="1">
    <source>
        <dbReference type="ARBA" id="ARBA00008857"/>
    </source>
</evidence>
<keyword evidence="2" id="KW-0229">DNA integration</keyword>
<dbReference type="SUPFAM" id="SSF56349">
    <property type="entry name" value="DNA breaking-rejoining enzymes"/>
    <property type="match status" value="1"/>
</dbReference>
<dbReference type="EMBL" id="MG869620">
    <property type="protein sequence ID" value="AWD72260.1"/>
    <property type="molecule type" value="Genomic_DNA"/>
</dbReference>
<evidence type="ECO:0000256" key="2">
    <source>
        <dbReference type="ARBA" id="ARBA00022908"/>
    </source>
</evidence>
<dbReference type="Pfam" id="PF00589">
    <property type="entry name" value="Phage_integrase"/>
    <property type="match status" value="1"/>
</dbReference>
<dbReference type="InterPro" id="IPR002104">
    <property type="entry name" value="Integrase_catalytic"/>
</dbReference>
<dbReference type="GO" id="GO:0003677">
    <property type="term" value="F:DNA binding"/>
    <property type="evidence" value="ECO:0007669"/>
    <property type="project" value="UniProtKB-KW"/>
</dbReference>
<dbReference type="InterPro" id="IPR010998">
    <property type="entry name" value="Integrase_recombinase_N"/>
</dbReference>
<keyword evidence="4" id="KW-0233">DNA recombination</keyword>
<organism evidence="6">
    <name type="scientific">Polaromonas sp. H6N</name>
    <dbReference type="NCBI Taxonomy" id="1840293"/>
    <lineage>
        <taxon>Bacteria</taxon>
        <taxon>Pseudomonadati</taxon>
        <taxon>Pseudomonadota</taxon>
        <taxon>Betaproteobacteria</taxon>
        <taxon>Burkholderiales</taxon>
        <taxon>Comamonadaceae</taxon>
        <taxon>Polaromonas</taxon>
    </lineage>
</organism>
<name>A0A2S1FID6_9BURK</name>
<evidence type="ECO:0000256" key="4">
    <source>
        <dbReference type="ARBA" id="ARBA00023172"/>
    </source>
</evidence>
<dbReference type="InterPro" id="IPR022169">
    <property type="entry name" value="DUF3701"/>
</dbReference>
<dbReference type="InterPro" id="IPR050090">
    <property type="entry name" value="Tyrosine_recombinase_XerCD"/>
</dbReference>
<geneLocation type="plasmid" evidence="6">
    <name>pH6NP1</name>
</geneLocation>
<dbReference type="InterPro" id="IPR013762">
    <property type="entry name" value="Integrase-like_cat_sf"/>
</dbReference>
<feature type="domain" description="Tyr recombinase" evidence="5">
    <location>
        <begin position="406"/>
        <end position="609"/>
    </location>
</feature>
<dbReference type="CDD" id="cd00397">
    <property type="entry name" value="DNA_BRE_C"/>
    <property type="match status" value="1"/>
</dbReference>